<name>A0A7W8QRC6_9ACTN</name>
<organism evidence="8 9">
    <name type="scientific">Nocardiopsis composta</name>
    <dbReference type="NCBI Taxonomy" id="157465"/>
    <lineage>
        <taxon>Bacteria</taxon>
        <taxon>Bacillati</taxon>
        <taxon>Actinomycetota</taxon>
        <taxon>Actinomycetes</taxon>
        <taxon>Streptosporangiales</taxon>
        <taxon>Nocardiopsidaceae</taxon>
        <taxon>Nocardiopsis</taxon>
    </lineage>
</organism>
<evidence type="ECO:0000256" key="3">
    <source>
        <dbReference type="ARBA" id="ARBA00022801"/>
    </source>
</evidence>
<comment type="caution">
    <text evidence="8">The sequence shown here is derived from an EMBL/GenBank/DDBJ whole genome shotgun (WGS) entry which is preliminary data.</text>
</comment>
<dbReference type="GO" id="GO:0016787">
    <property type="term" value="F:hydrolase activity"/>
    <property type="evidence" value="ECO:0007669"/>
    <property type="project" value="UniProtKB-KW"/>
</dbReference>
<feature type="chain" id="PRO_5038513058" evidence="5">
    <location>
        <begin position="23"/>
        <end position="524"/>
    </location>
</feature>
<dbReference type="Pfam" id="PF08386">
    <property type="entry name" value="Abhydrolase_4"/>
    <property type="match status" value="1"/>
</dbReference>
<evidence type="ECO:0000313" key="9">
    <source>
        <dbReference type="Proteomes" id="UP000572635"/>
    </source>
</evidence>
<dbReference type="Pfam" id="PF00561">
    <property type="entry name" value="Abhydrolase_1"/>
    <property type="match status" value="1"/>
</dbReference>
<feature type="signal peptide" evidence="5">
    <location>
        <begin position="1"/>
        <end position="22"/>
    </location>
</feature>
<dbReference type="InterPro" id="IPR013595">
    <property type="entry name" value="Pept_S33_TAP-like_C"/>
</dbReference>
<evidence type="ECO:0000313" key="8">
    <source>
        <dbReference type="EMBL" id="MBB5435064.1"/>
    </source>
</evidence>
<dbReference type="Proteomes" id="UP000572635">
    <property type="component" value="Unassembled WGS sequence"/>
</dbReference>
<keyword evidence="9" id="KW-1185">Reference proteome</keyword>
<dbReference type="InterPro" id="IPR051601">
    <property type="entry name" value="Serine_prot/Carboxylest_S33"/>
</dbReference>
<dbReference type="RefSeq" id="WP_184396430.1">
    <property type="nucleotide sequence ID" value="NZ_BAAAJD010000008.1"/>
</dbReference>
<proteinExistence type="inferred from homology"/>
<dbReference type="EMBL" id="JACHDB010000001">
    <property type="protein sequence ID" value="MBB5435064.1"/>
    <property type="molecule type" value="Genomic_DNA"/>
</dbReference>
<evidence type="ECO:0000256" key="1">
    <source>
        <dbReference type="ARBA" id="ARBA00010088"/>
    </source>
</evidence>
<evidence type="ECO:0000256" key="4">
    <source>
        <dbReference type="SAM" id="MobiDB-lite"/>
    </source>
</evidence>
<sequence>MRAIGVPAVALAALLLPVQGVAAAKEQTREDRYSVEWGECTDLGGGSGVQCAELEVPLDGEAGDAPGTRAGETATIALSRVPARKRTEGVLLVNPGGPGSPGRSWASRTAQRLPGDLRDRYDVVGFDPRGTGASTPSVGCDPGYFEPVRPDTVPASGRDEAALVQRAADYAAACADRNGALLEHMRTEDTARDMDRIRLALGAEKIDYLGYSYGTLLGGVYATLFPDGAGRMVLDSVVHPGRPWFESNLEQSRSLDRAAGHFFAWTAEHSAAYGLGTDPAAVEEAYYRVRSELAERPAAGTVGPTEYENSFITLAYTAAAWPPLARALADHVSGTDPEALLKVHERFGESGADDPGYGAYLATECTDAPWPRYWPEWSAAGEKAHADAPFQGWNNIWYNAPCAFWAAGGGPWTEVDGSAAGDALLVHASEDGATPLDGAFAMRGRFPEGRLVVEEGGHTHGVALGGNACVDRAVADYLRDGSLPPAAGGDGADLVCEAGPDPRPEQPGDGGREHQQGPGTLSRS</sequence>
<evidence type="ECO:0000259" key="6">
    <source>
        <dbReference type="Pfam" id="PF00561"/>
    </source>
</evidence>
<dbReference type="SUPFAM" id="SSF53474">
    <property type="entry name" value="alpha/beta-Hydrolases"/>
    <property type="match status" value="1"/>
</dbReference>
<dbReference type="InterPro" id="IPR000073">
    <property type="entry name" value="AB_hydrolase_1"/>
</dbReference>
<feature type="domain" description="Peptidase S33 tripeptidyl aminopeptidase-like C-terminal" evidence="7">
    <location>
        <begin position="390"/>
        <end position="485"/>
    </location>
</feature>
<feature type="domain" description="AB hydrolase-1" evidence="6">
    <location>
        <begin position="90"/>
        <end position="272"/>
    </location>
</feature>
<dbReference type="InterPro" id="IPR029058">
    <property type="entry name" value="AB_hydrolase_fold"/>
</dbReference>
<evidence type="ECO:0000256" key="2">
    <source>
        <dbReference type="ARBA" id="ARBA00022729"/>
    </source>
</evidence>
<comment type="similarity">
    <text evidence="1">Belongs to the peptidase S33 family.</text>
</comment>
<dbReference type="PANTHER" id="PTHR43248:SF29">
    <property type="entry name" value="TRIPEPTIDYL AMINOPEPTIDASE"/>
    <property type="match status" value="1"/>
</dbReference>
<feature type="region of interest" description="Disordered" evidence="4">
    <location>
        <begin position="484"/>
        <end position="524"/>
    </location>
</feature>
<evidence type="ECO:0000256" key="5">
    <source>
        <dbReference type="SAM" id="SignalP"/>
    </source>
</evidence>
<protein>
    <submittedName>
        <fullName evidence="8">Pimeloyl-ACP methyl ester carboxylesterase</fullName>
    </submittedName>
</protein>
<dbReference type="AlphaFoldDB" id="A0A7W8QRC6"/>
<accession>A0A7W8QRC6</accession>
<feature type="region of interest" description="Disordered" evidence="4">
    <location>
        <begin position="90"/>
        <end position="109"/>
    </location>
</feature>
<keyword evidence="2 5" id="KW-0732">Signal</keyword>
<dbReference type="Gene3D" id="3.40.50.1820">
    <property type="entry name" value="alpha/beta hydrolase"/>
    <property type="match status" value="1"/>
</dbReference>
<keyword evidence="3" id="KW-0378">Hydrolase</keyword>
<evidence type="ECO:0000259" key="7">
    <source>
        <dbReference type="Pfam" id="PF08386"/>
    </source>
</evidence>
<dbReference type="PANTHER" id="PTHR43248">
    <property type="entry name" value="2-SUCCINYL-6-HYDROXY-2,4-CYCLOHEXADIENE-1-CARBOXYLATE SYNTHASE"/>
    <property type="match status" value="1"/>
</dbReference>
<feature type="compositionally biased region" description="Basic and acidic residues" evidence="4">
    <location>
        <begin position="500"/>
        <end position="515"/>
    </location>
</feature>
<gene>
    <name evidence="8" type="ORF">HDA36_005148</name>
</gene>
<reference evidence="8 9" key="1">
    <citation type="submission" date="2020-08" db="EMBL/GenBank/DDBJ databases">
        <title>Sequencing the genomes of 1000 actinobacteria strains.</title>
        <authorList>
            <person name="Klenk H.-P."/>
        </authorList>
    </citation>
    <scope>NUCLEOTIDE SEQUENCE [LARGE SCALE GENOMIC DNA]</scope>
    <source>
        <strain evidence="8 9">DSM 44551</strain>
    </source>
</reference>